<feature type="compositionally biased region" description="Basic and acidic residues" evidence="2">
    <location>
        <begin position="34"/>
        <end position="74"/>
    </location>
</feature>
<dbReference type="AlphaFoldDB" id="A0A5B7D163"/>
<keyword evidence="4" id="KW-1185">Reference proteome</keyword>
<dbReference type="EMBL" id="VSRR010000424">
    <property type="protein sequence ID" value="MPC15400.1"/>
    <property type="molecule type" value="Genomic_DNA"/>
</dbReference>
<dbReference type="OrthoDB" id="6381435at2759"/>
<evidence type="ECO:0000313" key="3">
    <source>
        <dbReference type="EMBL" id="MPC15400.1"/>
    </source>
</evidence>
<proteinExistence type="predicted"/>
<feature type="region of interest" description="Disordered" evidence="2">
    <location>
        <begin position="98"/>
        <end position="144"/>
    </location>
</feature>
<reference evidence="3 4" key="1">
    <citation type="submission" date="2019-05" db="EMBL/GenBank/DDBJ databases">
        <title>Another draft genome of Portunus trituberculatus and its Hox gene families provides insights of decapod evolution.</title>
        <authorList>
            <person name="Jeong J.-H."/>
            <person name="Song I."/>
            <person name="Kim S."/>
            <person name="Choi T."/>
            <person name="Kim D."/>
            <person name="Ryu S."/>
            <person name="Kim W."/>
        </authorList>
    </citation>
    <scope>NUCLEOTIDE SEQUENCE [LARGE SCALE GENOMIC DNA]</scope>
    <source>
        <tissue evidence="3">Muscle</tissue>
    </source>
</reference>
<evidence type="ECO:0000256" key="1">
    <source>
        <dbReference type="SAM" id="Coils"/>
    </source>
</evidence>
<organism evidence="3 4">
    <name type="scientific">Portunus trituberculatus</name>
    <name type="common">Swimming crab</name>
    <name type="synonym">Neptunus trituberculatus</name>
    <dbReference type="NCBI Taxonomy" id="210409"/>
    <lineage>
        <taxon>Eukaryota</taxon>
        <taxon>Metazoa</taxon>
        <taxon>Ecdysozoa</taxon>
        <taxon>Arthropoda</taxon>
        <taxon>Crustacea</taxon>
        <taxon>Multicrustacea</taxon>
        <taxon>Malacostraca</taxon>
        <taxon>Eumalacostraca</taxon>
        <taxon>Eucarida</taxon>
        <taxon>Decapoda</taxon>
        <taxon>Pleocyemata</taxon>
        <taxon>Brachyura</taxon>
        <taxon>Eubrachyura</taxon>
        <taxon>Portunoidea</taxon>
        <taxon>Portunidae</taxon>
        <taxon>Portuninae</taxon>
        <taxon>Portunus</taxon>
    </lineage>
</organism>
<sequence>MPNAFPAQPHACKTPRTKLHSSLVEADKKKKTRPTSEDLTSVRDLEDKLNREKERNEELSRQLKEEREKLDKPLPNKRRFGSNEDDLKRYEERISTLKEQLSQEKERNDELKTKLGEGSRASSDELRTSKTENSRLQRESPYKQDNSKIRTLNIEENAYHSGKEIADHILWEHALLCSSVNIVTCSYFHSCSCITYGLFSFLLHSFFLTPWQCRASLGPHFGLFLVVWCFQHALPAAQLEEERSKGTVAEERQKELTVSWLKERDDLKKDLAEAKRAKEKFEREVRTYKRERDSMVRRRMRDRRGSGRPLRAVVQAEWTVRGRGSVLLVLSVLEE</sequence>
<protein>
    <submittedName>
        <fullName evidence="3">Uncharacterized protein</fullName>
    </submittedName>
</protein>
<name>A0A5B7D163_PORTR</name>
<dbReference type="Proteomes" id="UP000324222">
    <property type="component" value="Unassembled WGS sequence"/>
</dbReference>
<comment type="caution">
    <text evidence="3">The sequence shown here is derived from an EMBL/GenBank/DDBJ whole genome shotgun (WGS) entry which is preliminary data.</text>
</comment>
<feature type="coiled-coil region" evidence="1">
    <location>
        <begin position="264"/>
        <end position="298"/>
    </location>
</feature>
<feature type="region of interest" description="Disordered" evidence="2">
    <location>
        <begin position="1"/>
        <end position="85"/>
    </location>
</feature>
<evidence type="ECO:0000313" key="4">
    <source>
        <dbReference type="Proteomes" id="UP000324222"/>
    </source>
</evidence>
<evidence type="ECO:0000256" key="2">
    <source>
        <dbReference type="SAM" id="MobiDB-lite"/>
    </source>
</evidence>
<keyword evidence="1" id="KW-0175">Coiled coil</keyword>
<accession>A0A5B7D163</accession>
<gene>
    <name evidence="3" type="ORF">E2C01_008190</name>
</gene>